<dbReference type="Gene3D" id="3.40.605.10">
    <property type="entry name" value="Aldehyde Dehydrogenase, Chain A, domain 1"/>
    <property type="match status" value="2"/>
</dbReference>
<sequence length="638" mass="68668">MLFIDKGVIMCTGSIGMKRVFSDLYKRGMSSYLVDDSRFSFLRELELNRRNSGVYNGKWFGSGEVVTSISPASGQIIAEVATGNEADYDACVSASQEAWQQWSELPAPRRGNIVQQIGDALRAKLLPLGKLVSLEMGKILPEGIGEVQEYVDICDYAVGLSRTLEGKYLPSERPGHALMEVWNPLGVIGVISAFNFPLAVYGWNSAIAMFGTTNNTTLSMNARSENPRNTLATCATVVLKLGEASEFGPVVPHTQSKESQPHHATPSASTCATVMPINVFDKLCVCGDTVLWKGAPSTSLVSVATTKLVSRVLESNGLPGAICALCQGGSSIGELMVKDERLPLISFTGSTAVGQKVGVQVQQRFGKSLLELGGNNSVVVADDADLDLVVPSVVFASVGTAGQRCTTLRRLILHKQVYDTVLERLKRAYSQVLLKVGDPLEEGILLGPLHSNEAVHNFKTRVEEAVRAGGKVEFGGKKEREGRGGEHFQLLVVLGMLKALVMLVNECVVVRNILLDLKEKAALGPVVLLKLHHELTVESVEEGIKLNNSVKQGLSSSLFTRDLGNIFKWIGPKGSDCGIVNVNIPTSGAEIGGAFGGEKHTGGGRESGSDSWKQYMRRSTVTINHSKELPLSQGIKFE</sequence>
<dbReference type="EMBL" id="OE840458">
    <property type="protein sequence ID" value="CAD7590736.1"/>
    <property type="molecule type" value="Genomic_DNA"/>
</dbReference>
<dbReference type="Pfam" id="PF00171">
    <property type="entry name" value="Aldedh"/>
    <property type="match status" value="2"/>
</dbReference>
<comment type="similarity">
    <text evidence="1">Belongs to the aldehyde dehydrogenase family.</text>
</comment>
<evidence type="ECO:0000259" key="4">
    <source>
        <dbReference type="Pfam" id="PF00171"/>
    </source>
</evidence>
<dbReference type="Gene3D" id="3.40.309.10">
    <property type="entry name" value="Aldehyde Dehydrogenase, Chain A, domain 2"/>
    <property type="match status" value="1"/>
</dbReference>
<name>A0A7R9JWW2_TIMGE</name>
<evidence type="ECO:0000256" key="1">
    <source>
        <dbReference type="ARBA" id="ARBA00009986"/>
    </source>
</evidence>
<dbReference type="AlphaFoldDB" id="A0A7R9JWW2"/>
<accession>A0A7R9JWW2</accession>
<feature type="domain" description="Aldehyde dehydrogenase" evidence="4">
    <location>
        <begin position="64"/>
        <end position="210"/>
    </location>
</feature>
<evidence type="ECO:0000256" key="3">
    <source>
        <dbReference type="ARBA" id="ARBA00023027"/>
    </source>
</evidence>
<gene>
    <name evidence="5" type="ORF">TGEB3V08_LOCUS4285</name>
</gene>
<dbReference type="InterPro" id="IPR016162">
    <property type="entry name" value="Ald_DH_N"/>
</dbReference>
<organism evidence="5">
    <name type="scientific">Timema genevievae</name>
    <name type="common">Walking stick</name>
    <dbReference type="NCBI Taxonomy" id="629358"/>
    <lineage>
        <taxon>Eukaryota</taxon>
        <taxon>Metazoa</taxon>
        <taxon>Ecdysozoa</taxon>
        <taxon>Arthropoda</taxon>
        <taxon>Hexapoda</taxon>
        <taxon>Insecta</taxon>
        <taxon>Pterygota</taxon>
        <taxon>Neoptera</taxon>
        <taxon>Polyneoptera</taxon>
        <taxon>Phasmatodea</taxon>
        <taxon>Timematodea</taxon>
        <taxon>Timematoidea</taxon>
        <taxon>Timematidae</taxon>
        <taxon>Timema</taxon>
    </lineage>
</organism>
<proteinExistence type="inferred from homology"/>
<dbReference type="PANTHER" id="PTHR43521">
    <property type="entry name" value="ALPHA-AMINOADIPIC SEMIALDEHYDE DEHYDROGENASE"/>
    <property type="match status" value="1"/>
</dbReference>
<feature type="domain" description="Aldehyde dehydrogenase" evidence="4">
    <location>
        <begin position="285"/>
        <end position="621"/>
    </location>
</feature>
<dbReference type="GO" id="GO:0004029">
    <property type="term" value="F:aldehyde dehydrogenase (NAD+) activity"/>
    <property type="evidence" value="ECO:0007669"/>
    <property type="project" value="InterPro"/>
</dbReference>
<dbReference type="SUPFAM" id="SSF53720">
    <property type="entry name" value="ALDH-like"/>
    <property type="match status" value="2"/>
</dbReference>
<keyword evidence="2" id="KW-0560">Oxidoreductase</keyword>
<dbReference type="PANTHER" id="PTHR43521:SF1">
    <property type="entry name" value="ALPHA-AMINOADIPIC SEMIALDEHYDE DEHYDROGENASE"/>
    <property type="match status" value="1"/>
</dbReference>
<dbReference type="InterPro" id="IPR016161">
    <property type="entry name" value="Ald_DH/histidinol_DH"/>
</dbReference>
<dbReference type="CDD" id="cd07130">
    <property type="entry name" value="ALDH_F7_AASADH"/>
    <property type="match status" value="1"/>
</dbReference>
<evidence type="ECO:0000313" key="5">
    <source>
        <dbReference type="EMBL" id="CAD7590736.1"/>
    </source>
</evidence>
<evidence type="ECO:0000256" key="2">
    <source>
        <dbReference type="ARBA" id="ARBA00023002"/>
    </source>
</evidence>
<dbReference type="InterPro" id="IPR044638">
    <property type="entry name" value="ALDH7A1-like"/>
</dbReference>
<keyword evidence="3" id="KW-0520">NAD</keyword>
<dbReference type="InterPro" id="IPR015590">
    <property type="entry name" value="Aldehyde_DH_dom"/>
</dbReference>
<protein>
    <recommendedName>
        <fullName evidence="4">Aldehyde dehydrogenase domain-containing protein</fullName>
    </recommendedName>
</protein>
<reference evidence="5" key="1">
    <citation type="submission" date="2020-11" db="EMBL/GenBank/DDBJ databases">
        <authorList>
            <person name="Tran Van P."/>
        </authorList>
    </citation>
    <scope>NUCLEOTIDE SEQUENCE</scope>
</reference>
<dbReference type="InterPro" id="IPR016163">
    <property type="entry name" value="Ald_DH_C"/>
</dbReference>